<keyword evidence="2" id="KW-1185">Reference proteome</keyword>
<protein>
    <submittedName>
        <fullName evidence="1">Uncharacterized protein</fullName>
    </submittedName>
</protein>
<proteinExistence type="predicted"/>
<gene>
    <name evidence="1" type="ORF">NQ176_g3434</name>
</gene>
<dbReference type="EMBL" id="JANJQO010000312">
    <property type="protein sequence ID" value="KAJ2979131.1"/>
    <property type="molecule type" value="Genomic_DNA"/>
</dbReference>
<comment type="caution">
    <text evidence="1">The sequence shown here is derived from an EMBL/GenBank/DDBJ whole genome shotgun (WGS) entry which is preliminary data.</text>
</comment>
<reference evidence="1" key="1">
    <citation type="submission" date="2022-08" db="EMBL/GenBank/DDBJ databases">
        <title>Genome Sequence of Lecanicillium fungicola.</title>
        <authorList>
            <person name="Buettner E."/>
        </authorList>
    </citation>
    <scope>NUCLEOTIDE SEQUENCE</scope>
    <source>
        <strain evidence="1">Babe33</strain>
    </source>
</reference>
<sequence length="481" mass="51519">MAELYTKLFIDGKWRSSKAGKTFAVVNPTTEEKIADVDEAGADDIDIAFAAAQKAFPAWRDLSAWERINRCLKLADLIEKSADELAQLDSMNMGMPLALSRQFIIPLAVSTIKYTTSMAHEIHGETTLNTPGLLSFTLRQPFGVCAGITPWNGPITMWIAKVIPCVVAGNTIILKSSEKAPLSSLKLGALAHEAGFPPGVINVLSGPGQIGALLASHPGIRKISFTGSTATGKAVMAAAAASNMKRVSLECGGKNPAVVFDDADIPNAALATAANLQFNSGQVCISNSRIYVQKGAYSQFVEEFTKVFTAVKMGDPLDTATNFGPQVDKKQFDNILRLIDEAKQDGANLIAGGSRATETEKGYFIQPTIFSNIPKGANLLKTEVFGSVAAIQEFETEEEVLALANDTEYGLSASVYTKDISRGIRFAKAFEAGIIGINAASHENPYNLPFGGWKQSGIGREKDKSGLESWYEVKAVTIKHS</sequence>
<organism evidence="1 2">
    <name type="scientific">Zarea fungicola</name>
    <dbReference type="NCBI Taxonomy" id="93591"/>
    <lineage>
        <taxon>Eukaryota</taxon>
        <taxon>Fungi</taxon>
        <taxon>Dikarya</taxon>
        <taxon>Ascomycota</taxon>
        <taxon>Pezizomycotina</taxon>
        <taxon>Sordariomycetes</taxon>
        <taxon>Hypocreomycetidae</taxon>
        <taxon>Hypocreales</taxon>
        <taxon>Cordycipitaceae</taxon>
        <taxon>Zarea</taxon>
    </lineage>
</organism>
<name>A0ACC1NKK4_9HYPO</name>
<accession>A0ACC1NKK4</accession>
<evidence type="ECO:0000313" key="1">
    <source>
        <dbReference type="EMBL" id="KAJ2979131.1"/>
    </source>
</evidence>
<dbReference type="Proteomes" id="UP001143910">
    <property type="component" value="Unassembled WGS sequence"/>
</dbReference>
<evidence type="ECO:0000313" key="2">
    <source>
        <dbReference type="Proteomes" id="UP001143910"/>
    </source>
</evidence>